<sequence length="828" mass="92909">MVYIGSQRDVQGNDAVPLILDQRVAQSELVIVNMDNLKDVENIDHALSIIEYEPQKIHAKKRRNSGEYTLFHHLILRYSRLKINTVILFPDSALSSSQTTGISLPDNTYYEVPRTVQPKKATVTPQYYSKPSHETAKTPETVQTVKTRDIQYIYPILSPGRQTRQRSPSARQTLNPPSALPIVEAKLENILPSRTKKPRQFVASTTPSSDYSTKTTRRRKSRKRAEKTSSQDAAPENSNNYPVTDTPKGHTVLTNEGRGKHRRLVAKYDVVPRPFVRSQTTKENQEGSLEKLTDEGAVSGRSREANDRNYPNAPKSNGGESNGYTKSIAPVGSPISSLNRKLYQRKNTRQRPTDVASKVSPVTPSGLDIYQNIEPSVVTIHSNSPSSTSLPHVSPVSHASDLVFYPSAVSTLAPVLDFEASSVNPWIPGRLSQPKQRDVGEVKEKVDGEVDGVAQATSFGSDEGGSKGNGGKYETYETPNEDHYSQNDGQHSQEYSQQEQSSNGNSGDSRNSQDAYSGESKDDVRGEGTHVSLHKGQGDVKENAGDGGDAGGKGSGGDDEFEEGGKEEKQEGHEKTEGQKEKKGYKSRHEHEKANKGHHDKERQNNYYEEKDGKEKEHNEEGGYLEEHQQGEESEKKTEFDEKGEHQKGYSTKGEHSVHKKDEFEKRTEFFDEFNEDSETENDGEFYQDHKMTKGGSEKMSHHDNEDNVDKYGKESKYEKGKQYHEDKGHKTSEGQGKYHDHKTMHGEKKDNQQGKNWSYKNGDDGSADRHSTKELRDGKVFSSERRTACGGIHEEIQFVMDLMWNDAITDEYSLLKRYPTIRHPQVS</sequence>
<organism evidence="2 3">
    <name type="scientific">Dufourea novaeangliae</name>
    <name type="common">Sweat bee</name>
    <dbReference type="NCBI Taxonomy" id="178035"/>
    <lineage>
        <taxon>Eukaryota</taxon>
        <taxon>Metazoa</taxon>
        <taxon>Ecdysozoa</taxon>
        <taxon>Arthropoda</taxon>
        <taxon>Hexapoda</taxon>
        <taxon>Insecta</taxon>
        <taxon>Pterygota</taxon>
        <taxon>Neoptera</taxon>
        <taxon>Endopterygota</taxon>
        <taxon>Hymenoptera</taxon>
        <taxon>Apocrita</taxon>
        <taxon>Aculeata</taxon>
        <taxon>Apoidea</taxon>
        <taxon>Anthophila</taxon>
        <taxon>Halictidae</taxon>
        <taxon>Rophitinae</taxon>
        <taxon>Dufourea</taxon>
    </lineage>
</organism>
<proteinExistence type="predicted"/>
<keyword evidence="3" id="KW-1185">Reference proteome</keyword>
<feature type="compositionally biased region" description="Basic and acidic residues" evidence="1">
    <location>
        <begin position="283"/>
        <end position="294"/>
    </location>
</feature>
<dbReference type="Pfam" id="PF16009">
    <property type="entry name" value="DUF4779"/>
    <property type="match status" value="1"/>
</dbReference>
<dbReference type="AlphaFoldDB" id="A0A154P7V5"/>
<feature type="compositionally biased region" description="Polar residues" evidence="1">
    <location>
        <begin position="202"/>
        <end position="211"/>
    </location>
</feature>
<dbReference type="OrthoDB" id="7700767at2759"/>
<feature type="compositionally biased region" description="Gly residues" evidence="1">
    <location>
        <begin position="545"/>
        <end position="555"/>
    </location>
</feature>
<feature type="compositionally biased region" description="Low complexity" evidence="1">
    <location>
        <begin position="489"/>
        <end position="514"/>
    </location>
</feature>
<reference evidence="2 3" key="1">
    <citation type="submission" date="2015-07" db="EMBL/GenBank/DDBJ databases">
        <title>The genome of Dufourea novaeangliae.</title>
        <authorList>
            <person name="Pan H."/>
            <person name="Kapheim K."/>
        </authorList>
    </citation>
    <scope>NUCLEOTIDE SEQUENCE [LARGE SCALE GENOMIC DNA]</scope>
    <source>
        <strain evidence="2">0120121106</strain>
        <tissue evidence="2">Whole body</tissue>
    </source>
</reference>
<feature type="compositionally biased region" description="Basic and acidic residues" evidence="1">
    <location>
        <begin position="435"/>
        <end position="448"/>
    </location>
</feature>
<feature type="compositionally biased region" description="Basic and acidic residues" evidence="1">
    <location>
        <begin position="519"/>
        <end position="528"/>
    </location>
</feature>
<evidence type="ECO:0000256" key="1">
    <source>
        <dbReference type="SAM" id="MobiDB-lite"/>
    </source>
</evidence>
<name>A0A154P7V5_DUFNO</name>
<feature type="compositionally biased region" description="Basic residues" evidence="1">
    <location>
        <begin position="215"/>
        <end position="225"/>
    </location>
</feature>
<feature type="compositionally biased region" description="Acidic residues" evidence="1">
    <location>
        <begin position="671"/>
        <end position="686"/>
    </location>
</feature>
<protein>
    <submittedName>
        <fullName evidence="2">Uncharacterized protein</fullName>
    </submittedName>
</protein>
<feature type="region of interest" description="Disordered" evidence="1">
    <location>
        <begin position="424"/>
        <end position="780"/>
    </location>
</feature>
<gene>
    <name evidence="2" type="ORF">WN55_09025</name>
</gene>
<dbReference type="EMBL" id="KQ434839">
    <property type="protein sequence ID" value="KZC07962.1"/>
    <property type="molecule type" value="Genomic_DNA"/>
</dbReference>
<feature type="compositionally biased region" description="Polar residues" evidence="1">
    <location>
        <begin position="160"/>
        <end position="176"/>
    </location>
</feature>
<feature type="compositionally biased region" description="Basic and acidic residues" evidence="1">
    <location>
        <begin position="563"/>
        <end position="670"/>
    </location>
</feature>
<evidence type="ECO:0000313" key="2">
    <source>
        <dbReference type="EMBL" id="KZC07962.1"/>
    </source>
</evidence>
<dbReference type="Proteomes" id="UP000076502">
    <property type="component" value="Unassembled WGS sequence"/>
</dbReference>
<feature type="region of interest" description="Disordered" evidence="1">
    <location>
        <begin position="154"/>
        <end position="368"/>
    </location>
</feature>
<dbReference type="STRING" id="178035.A0A154P7V5"/>
<feature type="compositionally biased region" description="Basic and acidic residues" evidence="1">
    <location>
        <begin position="687"/>
        <end position="753"/>
    </location>
</feature>
<feature type="compositionally biased region" description="Basic and acidic residues" evidence="1">
    <location>
        <begin position="762"/>
        <end position="780"/>
    </location>
</feature>
<accession>A0A154P7V5</accession>
<feature type="compositionally biased region" description="Polar residues" evidence="1">
    <location>
        <begin position="314"/>
        <end position="325"/>
    </location>
</feature>
<dbReference type="InterPro" id="IPR031959">
    <property type="entry name" value="DUF4779"/>
</dbReference>
<feature type="region of interest" description="Disordered" evidence="1">
    <location>
        <begin position="121"/>
        <end position="141"/>
    </location>
</feature>
<feature type="compositionally biased region" description="Gly residues" evidence="1">
    <location>
        <begin position="462"/>
        <end position="471"/>
    </location>
</feature>
<evidence type="ECO:0000313" key="3">
    <source>
        <dbReference type="Proteomes" id="UP000076502"/>
    </source>
</evidence>